<evidence type="ECO:0000259" key="1">
    <source>
        <dbReference type="Pfam" id="PF13192"/>
    </source>
</evidence>
<dbReference type="Gene3D" id="3.40.30.10">
    <property type="entry name" value="Glutaredoxin"/>
    <property type="match status" value="1"/>
</dbReference>
<dbReference type="RefSeq" id="WP_338600317.1">
    <property type="nucleotide sequence ID" value="NZ_AP028679.1"/>
</dbReference>
<sequence>MKDVRQIKVNGHQVGIRGLDRVLEELAPAYAPEREEELAAQLMERLRHENYIPDSARQAYAQALRDQLRRAVGLEPLSASSGGLSIQVACGGCAGGDQLLQAVYDALSRLGLSGEVERVSDALEIAALGLRGTPALVVNGEVKAVGSIPSAGQIDDWLGRAAEVKPSKH</sequence>
<gene>
    <name evidence="2" type="ORF">FAK_27100</name>
</gene>
<dbReference type="Pfam" id="PF13192">
    <property type="entry name" value="Thioredoxin_3"/>
    <property type="match status" value="1"/>
</dbReference>
<dbReference type="InterPro" id="IPR012336">
    <property type="entry name" value="Thioredoxin-like_fold"/>
</dbReference>
<dbReference type="SUPFAM" id="SSF52833">
    <property type="entry name" value="Thioredoxin-like"/>
    <property type="match status" value="1"/>
</dbReference>
<accession>A0AAU9EKD1</accession>
<name>A0AAU9EKD1_9BACT</name>
<dbReference type="Proteomes" id="UP001366166">
    <property type="component" value="Chromosome"/>
</dbReference>
<dbReference type="InterPro" id="IPR036249">
    <property type="entry name" value="Thioredoxin-like_sf"/>
</dbReference>
<dbReference type="PANTHER" id="PTHR36450:SF1">
    <property type="entry name" value="THIOREDOXIN"/>
    <property type="match status" value="1"/>
</dbReference>
<evidence type="ECO:0000313" key="3">
    <source>
        <dbReference type="Proteomes" id="UP001366166"/>
    </source>
</evidence>
<keyword evidence="3" id="KW-1185">Reference proteome</keyword>
<dbReference type="AlphaFoldDB" id="A0AAU9EKD1"/>
<dbReference type="PANTHER" id="PTHR36450">
    <property type="entry name" value="THIOREDOXIN"/>
    <property type="match status" value="1"/>
</dbReference>
<feature type="domain" description="Thioredoxin-like fold" evidence="1">
    <location>
        <begin position="85"/>
        <end position="158"/>
    </location>
</feature>
<evidence type="ECO:0000313" key="2">
    <source>
        <dbReference type="EMBL" id="BEQ15644.1"/>
    </source>
</evidence>
<reference evidence="3" key="1">
    <citation type="journal article" date="2023" name="Arch. Microbiol.">
        <title>Desulfoferula mesophilus gen. nov. sp. nov., a mesophilic sulfate-reducing bacterium isolated from a brackish lake sediment.</title>
        <authorList>
            <person name="Watanabe T."/>
            <person name="Yabe T."/>
            <person name="Tsuji J.M."/>
            <person name="Fukui M."/>
        </authorList>
    </citation>
    <scope>NUCLEOTIDE SEQUENCE [LARGE SCALE GENOMIC DNA]</scope>
    <source>
        <strain evidence="3">12FAK</strain>
    </source>
</reference>
<dbReference type="KEGG" id="dmp:FAK_27100"/>
<dbReference type="InterPro" id="IPR005243">
    <property type="entry name" value="THIRX-like_proc"/>
</dbReference>
<organism evidence="2 3">
    <name type="scientific">Desulfoferula mesophila</name>
    <dbReference type="NCBI Taxonomy" id="3058419"/>
    <lineage>
        <taxon>Bacteria</taxon>
        <taxon>Pseudomonadati</taxon>
        <taxon>Thermodesulfobacteriota</taxon>
        <taxon>Desulfarculia</taxon>
        <taxon>Desulfarculales</taxon>
        <taxon>Desulfarculaceae</taxon>
        <taxon>Desulfoferula</taxon>
    </lineage>
</organism>
<dbReference type="EMBL" id="AP028679">
    <property type="protein sequence ID" value="BEQ15644.1"/>
    <property type="molecule type" value="Genomic_DNA"/>
</dbReference>
<proteinExistence type="predicted"/>
<protein>
    <recommendedName>
        <fullName evidence="1">Thioredoxin-like fold domain-containing protein</fullName>
    </recommendedName>
</protein>